<sequence length="89" mass="9041">MKALRSLPVKDRPGKQAWLGPCALGLAVISWLTPAFGIVVGAVAAGCGAASMSTGREYRLDWTAMAGTVIGGAQVIFSGLMAAASAFGW</sequence>
<dbReference type="EMBL" id="FMZE01000005">
    <property type="protein sequence ID" value="SDD05221.1"/>
    <property type="molecule type" value="Genomic_DNA"/>
</dbReference>
<name>A0A222VR17_9PSEU</name>
<dbReference type="AlphaFoldDB" id="A0A222VR17"/>
<dbReference type="KEGG" id="pmad:BAY61_16520"/>
<evidence type="ECO:0000313" key="1">
    <source>
        <dbReference type="EMBL" id="SDD05221.1"/>
    </source>
</evidence>
<dbReference type="RefSeq" id="WP_091804891.1">
    <property type="nucleotide sequence ID" value="NZ_CP016353.1"/>
</dbReference>
<organism evidence="1 2">
    <name type="scientific">Prauserella marina</name>
    <dbReference type="NCBI Taxonomy" id="530584"/>
    <lineage>
        <taxon>Bacteria</taxon>
        <taxon>Bacillati</taxon>
        <taxon>Actinomycetota</taxon>
        <taxon>Actinomycetes</taxon>
        <taxon>Pseudonocardiales</taxon>
        <taxon>Pseudonocardiaceae</taxon>
        <taxon>Prauserella</taxon>
    </lineage>
</organism>
<gene>
    <name evidence="1" type="ORF">SAMN05421630_105352</name>
</gene>
<evidence type="ECO:0000313" key="2">
    <source>
        <dbReference type="Proteomes" id="UP000199494"/>
    </source>
</evidence>
<protein>
    <submittedName>
        <fullName evidence="1">Uncharacterized protein</fullName>
    </submittedName>
</protein>
<reference evidence="1 2" key="1">
    <citation type="submission" date="2016-10" db="EMBL/GenBank/DDBJ databases">
        <authorList>
            <person name="de Groot N.N."/>
        </authorList>
    </citation>
    <scope>NUCLEOTIDE SEQUENCE [LARGE SCALE GENOMIC DNA]</scope>
    <source>
        <strain evidence="1 2">CGMCC 4.5506</strain>
    </source>
</reference>
<dbReference type="OrthoDB" id="3700443at2"/>
<accession>A0A222VR17</accession>
<keyword evidence="2" id="KW-1185">Reference proteome</keyword>
<dbReference type="Proteomes" id="UP000199494">
    <property type="component" value="Unassembled WGS sequence"/>
</dbReference>
<proteinExistence type="predicted"/>